<reference evidence="2" key="1">
    <citation type="submission" date="2022-01" db="EMBL/GenBank/DDBJ databases">
        <authorList>
            <person name="King R."/>
        </authorList>
    </citation>
    <scope>NUCLEOTIDE SEQUENCE</scope>
</reference>
<gene>
    <name evidence="2" type="ORF">CEUTPL_LOCUS5690</name>
</gene>
<name>A0A9N9MJM1_9CUCU</name>
<feature type="region of interest" description="Disordered" evidence="1">
    <location>
        <begin position="200"/>
        <end position="293"/>
    </location>
</feature>
<protein>
    <submittedName>
        <fullName evidence="2">Uncharacterized protein</fullName>
    </submittedName>
</protein>
<evidence type="ECO:0000313" key="2">
    <source>
        <dbReference type="EMBL" id="CAG9765071.1"/>
    </source>
</evidence>
<feature type="compositionally biased region" description="Basic and acidic residues" evidence="1">
    <location>
        <begin position="247"/>
        <end position="293"/>
    </location>
</feature>
<proteinExistence type="predicted"/>
<sequence>MAHLQLIYYLLTVKFSFDAYGVLALKKMKWHFGLIFLFVFHLDEIFGAKSQLDCSDLCRQNFGNAEDQKLCNCPQRRFIKRDVLDDLKRKIHKDQARANLNLWAESPIKKMNLKNFQSKARSAGKLPLNKQAEMYKDLQNRVQQLKMRMSAGKHHVHPHPHFKPRANFDDKLDVKGHYRKAVEDLQQKSKKIMQNRIDIGSSKLGSVNKKDGSTTTTTTSTTTTERSKARNVPVVVLMPSSSTTDKPQQEMEAKKYGDTVLERLKEKQKEAVTKMKDKLSLSKNKENESEKKQ</sequence>
<dbReference type="AlphaFoldDB" id="A0A9N9MJM1"/>
<dbReference type="EMBL" id="OU892278">
    <property type="protein sequence ID" value="CAG9765071.1"/>
    <property type="molecule type" value="Genomic_DNA"/>
</dbReference>
<evidence type="ECO:0000313" key="3">
    <source>
        <dbReference type="Proteomes" id="UP001152799"/>
    </source>
</evidence>
<accession>A0A9N9MJM1</accession>
<feature type="compositionally biased region" description="Low complexity" evidence="1">
    <location>
        <begin position="213"/>
        <end position="224"/>
    </location>
</feature>
<organism evidence="2 3">
    <name type="scientific">Ceutorhynchus assimilis</name>
    <name type="common">cabbage seed weevil</name>
    <dbReference type="NCBI Taxonomy" id="467358"/>
    <lineage>
        <taxon>Eukaryota</taxon>
        <taxon>Metazoa</taxon>
        <taxon>Ecdysozoa</taxon>
        <taxon>Arthropoda</taxon>
        <taxon>Hexapoda</taxon>
        <taxon>Insecta</taxon>
        <taxon>Pterygota</taxon>
        <taxon>Neoptera</taxon>
        <taxon>Endopterygota</taxon>
        <taxon>Coleoptera</taxon>
        <taxon>Polyphaga</taxon>
        <taxon>Cucujiformia</taxon>
        <taxon>Curculionidae</taxon>
        <taxon>Ceutorhynchinae</taxon>
        <taxon>Ceutorhynchus</taxon>
    </lineage>
</organism>
<dbReference type="Proteomes" id="UP001152799">
    <property type="component" value="Chromosome 2"/>
</dbReference>
<evidence type="ECO:0000256" key="1">
    <source>
        <dbReference type="SAM" id="MobiDB-lite"/>
    </source>
</evidence>
<keyword evidence="3" id="KW-1185">Reference proteome</keyword>